<dbReference type="EMBL" id="BFAZ01000003">
    <property type="protein sequence ID" value="GBF41324.1"/>
    <property type="molecule type" value="Genomic_DNA"/>
</dbReference>
<dbReference type="NCBIfam" id="TIGR03573">
    <property type="entry name" value="WbuX"/>
    <property type="match status" value="1"/>
</dbReference>
<evidence type="ECO:0000313" key="2">
    <source>
        <dbReference type="Proteomes" id="UP000245206"/>
    </source>
</evidence>
<proteinExistence type="predicted"/>
<dbReference type="InterPro" id="IPR020022">
    <property type="entry name" value="N-acetyl_sugar_amidoTrfase"/>
</dbReference>
<name>A0A2P2D9M1_9LEPT</name>
<accession>A0A2P2D9M1</accession>
<dbReference type="SUPFAM" id="SSF52402">
    <property type="entry name" value="Adenine nucleotide alpha hydrolases-like"/>
    <property type="match status" value="1"/>
</dbReference>
<evidence type="ECO:0000313" key="1">
    <source>
        <dbReference type="EMBL" id="GBF41324.1"/>
    </source>
</evidence>
<dbReference type="Proteomes" id="UP000245206">
    <property type="component" value="Unassembled WGS sequence"/>
</dbReference>
<reference evidence="2" key="1">
    <citation type="journal article" date="2019" name="Microbiol. Immunol.">
        <title>Molecular and phenotypic characterization of Leptospira johnsonii sp. nov., Leptospira ellinghausenii sp. nov. and Leptospira ryugenii sp. nov. isolated from soil and water in Japan.</title>
        <authorList>
            <person name="Masuzawa T."/>
            <person name="Saito M."/>
            <person name="Nakao R."/>
            <person name="Nikaido Y."/>
            <person name="Matsumoto M."/>
            <person name="Ogawa M."/>
            <person name="Yokoyama M."/>
            <person name="Hidaka Y."/>
            <person name="Tomita J."/>
            <person name="Sakakibara K."/>
            <person name="Suzuki K."/>
            <person name="Yasuda S."/>
            <person name="Sato H."/>
            <person name="Yamaguchi M."/>
            <person name="Yoshida S.I."/>
            <person name="Koizumi N."/>
            <person name="Kawamura Y."/>
        </authorList>
    </citation>
    <scope>NUCLEOTIDE SEQUENCE [LARGE SCALE GENOMIC DNA]</scope>
    <source>
        <strain evidence="2">E18</strain>
    </source>
</reference>
<organism evidence="1 2">
    <name type="scientific">Leptospira ellinghausenii</name>
    <dbReference type="NCBI Taxonomy" id="1917822"/>
    <lineage>
        <taxon>Bacteria</taxon>
        <taxon>Pseudomonadati</taxon>
        <taxon>Spirochaetota</taxon>
        <taxon>Spirochaetia</taxon>
        <taxon>Leptospirales</taxon>
        <taxon>Leptospiraceae</taxon>
        <taxon>Leptospira</taxon>
    </lineage>
</organism>
<gene>
    <name evidence="1" type="ORF">LPTSP2_05960</name>
</gene>
<dbReference type="OrthoDB" id="702at2"/>
<dbReference type="AlphaFoldDB" id="A0A2P2D9M1"/>
<sequence length="376" mass="42955">MKFCKTCLQPDTRPNSVFHSDGICPACKYHESLKDVDWEDRKKELGSIVNFGKANNHSGYDCIIGVSGGKDSLRQALFVKETLKMKPLLVSLGYPPEQVTQRGVQNISNMISHGFDCVTINPAPGIWRDLKRKGFRQYTNSFRSTELALFSSVPKFAIAYQIPLIWWGENSALQLGETAILGKSGSDGNNLRKMNTLNGGDITWLLSEEIKKNQILQYCYPSPEEMEQANLRITFLGYFWKDWSLLNNGNYSVLRGLDIRDEKPWEIGDPYGITSLDEDFVTFNQMIKYLKFGFGRITDYVNEEIRNGLMTREEGISLVQKYDGTCSPYYIEKFANYIGISVREFWEQVDQSVNKDLFEKVSLGEYKRKFTVGVGL</sequence>
<keyword evidence="2" id="KW-1185">Reference proteome</keyword>
<comment type="caution">
    <text evidence="1">The sequence shown here is derived from an EMBL/GenBank/DDBJ whole genome shotgun (WGS) entry which is preliminary data.</text>
</comment>
<dbReference type="RefSeq" id="WP_108958544.1">
    <property type="nucleotide sequence ID" value="NZ_BFAZ01000003.1"/>
</dbReference>
<protein>
    <submittedName>
        <fullName evidence="1">LPS biosynthesis protein WbpG</fullName>
    </submittedName>
</protein>